<dbReference type="AlphaFoldDB" id="A0A164XB43"/>
<keyword evidence="3" id="KW-1185">Reference proteome</keyword>
<feature type="region of interest" description="Disordered" evidence="1">
    <location>
        <begin position="179"/>
        <end position="210"/>
    </location>
</feature>
<sequence length="317" mass="34115">MSFPLRHCHLPSPLQQSVWPSPPASDDEDSQSSGSASSKAKRDRALWANRDRRTSLSSYACPPTPSVDVYTQLCFCRPASSRLSRASETSALSLAWAIIRLRHPILASICLIDSYGASSFAYDLPKDIDAAVADAEGSTELKHFGHASGMRPSEELEDAYKSGICKVSRSHLSHLLVSTSHGSGSPGVQSISPPSTPSSGSPPRLFSPANQSPAMTEYNLLLCTPHYVSTPMALSSILSELAALLSDPSATEYTLRQTLAKELNAKTLARQQRTSPLKSATYSPSPALPEFKIRMPTEVRGRRPALPVAATTQPQRA</sequence>
<feature type="region of interest" description="Disordered" evidence="1">
    <location>
        <begin position="269"/>
        <end position="317"/>
    </location>
</feature>
<feature type="compositionally biased region" description="Basic and acidic residues" evidence="1">
    <location>
        <begin position="291"/>
        <end position="301"/>
    </location>
</feature>
<dbReference type="Proteomes" id="UP000076722">
    <property type="component" value="Unassembled WGS sequence"/>
</dbReference>
<evidence type="ECO:0000313" key="3">
    <source>
        <dbReference type="Proteomes" id="UP000076722"/>
    </source>
</evidence>
<feature type="compositionally biased region" description="Low complexity" evidence="1">
    <location>
        <begin position="190"/>
        <end position="203"/>
    </location>
</feature>
<proteinExistence type="predicted"/>
<feature type="compositionally biased region" description="Polar residues" evidence="1">
    <location>
        <begin position="269"/>
        <end position="284"/>
    </location>
</feature>
<protein>
    <submittedName>
        <fullName evidence="2">Uncharacterized protein</fullName>
    </submittedName>
</protein>
<reference evidence="2 3" key="1">
    <citation type="journal article" date="2016" name="Mol. Biol. Evol.">
        <title>Comparative Genomics of Early-Diverging Mushroom-Forming Fungi Provides Insights into the Origins of Lignocellulose Decay Capabilities.</title>
        <authorList>
            <person name="Nagy L.G."/>
            <person name="Riley R."/>
            <person name="Tritt A."/>
            <person name="Adam C."/>
            <person name="Daum C."/>
            <person name="Floudas D."/>
            <person name="Sun H."/>
            <person name="Yadav J.S."/>
            <person name="Pangilinan J."/>
            <person name="Larsson K.H."/>
            <person name="Matsuura K."/>
            <person name="Barry K."/>
            <person name="Labutti K."/>
            <person name="Kuo R."/>
            <person name="Ohm R.A."/>
            <person name="Bhattacharya S.S."/>
            <person name="Shirouzu T."/>
            <person name="Yoshinaga Y."/>
            <person name="Martin F.M."/>
            <person name="Grigoriev I.V."/>
            <person name="Hibbett D.S."/>
        </authorList>
    </citation>
    <scope>NUCLEOTIDE SEQUENCE [LARGE SCALE GENOMIC DNA]</scope>
    <source>
        <strain evidence="2 3">HHB9708</strain>
    </source>
</reference>
<dbReference type="Gene3D" id="3.30.559.10">
    <property type="entry name" value="Chloramphenicol acetyltransferase-like domain"/>
    <property type="match status" value="1"/>
</dbReference>
<name>A0A164XB43_9AGAM</name>
<accession>A0A164XB43</accession>
<evidence type="ECO:0000313" key="2">
    <source>
        <dbReference type="EMBL" id="KZS95800.1"/>
    </source>
</evidence>
<dbReference type="EMBL" id="KV419400">
    <property type="protein sequence ID" value="KZS95800.1"/>
    <property type="molecule type" value="Genomic_DNA"/>
</dbReference>
<organism evidence="2 3">
    <name type="scientific">Sistotremastrum niveocremeum HHB9708</name>
    <dbReference type="NCBI Taxonomy" id="1314777"/>
    <lineage>
        <taxon>Eukaryota</taxon>
        <taxon>Fungi</taxon>
        <taxon>Dikarya</taxon>
        <taxon>Basidiomycota</taxon>
        <taxon>Agaricomycotina</taxon>
        <taxon>Agaricomycetes</taxon>
        <taxon>Sistotremastrales</taxon>
        <taxon>Sistotremastraceae</taxon>
        <taxon>Sertulicium</taxon>
        <taxon>Sertulicium niveocremeum</taxon>
    </lineage>
</organism>
<feature type="region of interest" description="Disordered" evidence="1">
    <location>
        <begin position="1"/>
        <end position="45"/>
    </location>
</feature>
<dbReference type="STRING" id="1314777.A0A164XB43"/>
<gene>
    <name evidence="2" type="ORF">SISNIDRAFT_483232</name>
</gene>
<dbReference type="InterPro" id="IPR023213">
    <property type="entry name" value="CAT-like_dom_sf"/>
</dbReference>
<evidence type="ECO:0000256" key="1">
    <source>
        <dbReference type="SAM" id="MobiDB-lite"/>
    </source>
</evidence>